<dbReference type="AlphaFoldDB" id="A0A034WHL6"/>
<proteinExistence type="predicted"/>
<protein>
    <submittedName>
        <fullName evidence="3">Protein CFAP276</fullName>
    </submittedName>
    <submittedName>
        <fullName evidence="1">Uncharacterized protein C1orf194-like protein</fullName>
    </submittedName>
</protein>
<dbReference type="EMBL" id="GAKP01005717">
    <property type="protein sequence ID" value="JAC53235.1"/>
    <property type="molecule type" value="Transcribed_RNA"/>
</dbReference>
<dbReference type="RefSeq" id="XP_049316315.1">
    <property type="nucleotide sequence ID" value="XM_049460358.1"/>
</dbReference>
<dbReference type="OrthoDB" id="10013535at2759"/>
<dbReference type="InterPro" id="IPR022179">
    <property type="entry name" value="CFAP276"/>
</dbReference>
<name>A0A034WHL6_BACDO</name>
<reference evidence="1" key="1">
    <citation type="journal article" date="2014" name="BMC Genomics">
        <title>Characterizing the developmental transcriptome of the oriental fruit fly, Bactrocera dorsalis (Diptera: Tephritidae) through comparative genomic analysis with Drosophila melanogaster utilizing modENCODE datasets.</title>
        <authorList>
            <person name="Geib S.M."/>
            <person name="Calla B."/>
            <person name="Hall B."/>
            <person name="Hou S."/>
            <person name="Manoukis N.C."/>
        </authorList>
    </citation>
    <scope>NUCLEOTIDE SEQUENCE</scope>
    <source>
        <strain evidence="1">Punador</strain>
    </source>
</reference>
<keyword evidence="2" id="KW-1185">Reference proteome</keyword>
<dbReference type="Pfam" id="PF12494">
    <property type="entry name" value="DUF3695"/>
    <property type="match status" value="1"/>
</dbReference>
<sequence length="191" mass="21796">MNCKSNKMAKVKIRVRNVWFEPDLSTEGIYLCPMPQPPQAPAGALWFTNLKPYERLFYHQTLNSVRKSKRFLATPEIPNDSLDFQLQSRYDHSSEIFPERVDTLLQRETCACERTDDSPDGTVELSSFRVLKNVKTVQLPAGDNQDHPLKIGGIKEKISPHSVKLINSGVHNQLVNNGFSRQTGDGNFFRY</sequence>
<dbReference type="EMBL" id="GAKP01005719">
    <property type="protein sequence ID" value="JAC53233.1"/>
    <property type="molecule type" value="Transcribed_RNA"/>
</dbReference>
<accession>A0A034WHL6</accession>
<gene>
    <name evidence="1" type="primary">CA194</name>
    <name evidence="3" type="synonym">LOC105231152</name>
</gene>
<evidence type="ECO:0000313" key="1">
    <source>
        <dbReference type="EMBL" id="JAC53233.1"/>
    </source>
</evidence>
<evidence type="ECO:0000313" key="3">
    <source>
        <dbReference type="RefSeq" id="XP_049316315.1"/>
    </source>
</evidence>
<dbReference type="OMA" id="HTPLTNP"/>
<dbReference type="EMBL" id="GAKP01005715">
    <property type="protein sequence ID" value="JAC53237.1"/>
    <property type="molecule type" value="Transcribed_RNA"/>
</dbReference>
<reference evidence="2 3" key="2">
    <citation type="submission" date="2025-05" db="UniProtKB">
        <authorList>
            <consortium name="RefSeq"/>
        </authorList>
    </citation>
    <scope>NUCLEOTIDE SEQUENCE [LARGE SCALE GENOMIC DNA]</scope>
    <source>
        <tissue evidence="3">Adult</tissue>
    </source>
</reference>
<evidence type="ECO:0000313" key="2">
    <source>
        <dbReference type="Proteomes" id="UP001652620"/>
    </source>
</evidence>
<dbReference type="Proteomes" id="UP001652620">
    <property type="component" value="Chromosome 1"/>
</dbReference>
<organism evidence="1">
    <name type="scientific">Bactrocera dorsalis</name>
    <name type="common">Oriental fruit fly</name>
    <name type="synonym">Dacus dorsalis</name>
    <dbReference type="NCBI Taxonomy" id="27457"/>
    <lineage>
        <taxon>Eukaryota</taxon>
        <taxon>Metazoa</taxon>
        <taxon>Ecdysozoa</taxon>
        <taxon>Arthropoda</taxon>
        <taxon>Hexapoda</taxon>
        <taxon>Insecta</taxon>
        <taxon>Pterygota</taxon>
        <taxon>Neoptera</taxon>
        <taxon>Endopterygota</taxon>
        <taxon>Diptera</taxon>
        <taxon>Brachycera</taxon>
        <taxon>Muscomorpha</taxon>
        <taxon>Tephritoidea</taxon>
        <taxon>Tephritidae</taxon>
        <taxon>Bactrocera</taxon>
        <taxon>Bactrocera</taxon>
    </lineage>
</organism>